<feature type="region of interest" description="Disordered" evidence="2">
    <location>
        <begin position="698"/>
        <end position="735"/>
    </location>
</feature>
<dbReference type="WBParaSite" id="ACAC_0000701301-mRNA-1">
    <property type="protein sequence ID" value="ACAC_0000701301-mRNA-1"/>
    <property type="gene ID" value="ACAC_0000701301"/>
</dbReference>
<reference evidence="4" key="2">
    <citation type="submission" date="2016-04" db="UniProtKB">
        <authorList>
            <consortium name="WormBaseParasite"/>
        </authorList>
    </citation>
    <scope>IDENTIFICATION</scope>
</reference>
<accession>A0A158P8F6</accession>
<evidence type="ECO:0000256" key="1">
    <source>
        <dbReference type="SAM" id="Coils"/>
    </source>
</evidence>
<proteinExistence type="predicted"/>
<evidence type="ECO:0000313" key="3">
    <source>
        <dbReference type="Proteomes" id="UP000035642"/>
    </source>
</evidence>
<dbReference type="AlphaFoldDB" id="A0A158P8F6"/>
<feature type="coiled-coil region" evidence="1">
    <location>
        <begin position="79"/>
        <end position="332"/>
    </location>
</feature>
<sequence>MIKRSDACVTLADSQCATPRWSSLSVEEFSGMSVGQPSFATPCGPNRRRISSVNMNFHTVARCGGSPLMDTINSPKVRELRREREIKALRRQLNEIEDQLMNSESQVSESTTKIESLIGEIAKKNERIRSLESSGKLSQRSQEELEAKVVVLTKQLEGYKRQCDNQKERLAAYKVNVEELEEKQMVLGEQLETKGGSMAVLEAELRNVKDEAVKSLQQVRILDNERNTLIRLLEEERRAAKSEREQYQGAISDWRKRLETETANAMSLYTNEMEKNALLQQEIREKTEKFERTRILYESDKRSCENAIEEIKRRLQGKHNAAMKSLAQAKAKLFRQEARHKKFVSEHEAVVQQLESVHLAEIVQRDAKINAACIRIEELEAIVVDREHTILELRKDLANITAEKDATDSKLSSVQIVLEEKEDRLIEATIMIEKLKEDMGSITSKYNDLMGKLMVSEDRIRHHAGALSLLEERSKSIRCVEQTNEEFSDEAYGQLHENITVKRRDLLALSMKCNALLSIIFFLFEIIDELKSQIEYLSGKTTASSNCFYTPNFNDISYQTELREAMKSLMKSDTSINIDSCTLPTENLELLKIEELQFCSMETSHGELVGYYYQIITDKLLNPFSILGGEPVKHANHLITRADTYGIFVCLNRVSKPSTGVNSLNKHGNVARHDKAKEIEDKSAASCVPSSVYNGLQPSHQNDSSNIASRSNSVASSIHSGVGRSASMPKSNSSKLPSVESYALEAKHCANLDIDRSGVNELQRKSASTKNTDITMSLPHFRRLEKAFVSVEQKRSWMI</sequence>
<evidence type="ECO:0000256" key="2">
    <source>
        <dbReference type="SAM" id="MobiDB-lite"/>
    </source>
</evidence>
<dbReference type="Proteomes" id="UP000035642">
    <property type="component" value="Unassembled WGS sequence"/>
</dbReference>
<evidence type="ECO:0000313" key="4">
    <source>
        <dbReference type="WBParaSite" id="ACAC_0000701301-mRNA-1"/>
    </source>
</evidence>
<organism evidence="3 4">
    <name type="scientific">Angiostrongylus cantonensis</name>
    <name type="common">Rat lungworm</name>
    <dbReference type="NCBI Taxonomy" id="6313"/>
    <lineage>
        <taxon>Eukaryota</taxon>
        <taxon>Metazoa</taxon>
        <taxon>Ecdysozoa</taxon>
        <taxon>Nematoda</taxon>
        <taxon>Chromadorea</taxon>
        <taxon>Rhabditida</taxon>
        <taxon>Rhabditina</taxon>
        <taxon>Rhabditomorpha</taxon>
        <taxon>Strongyloidea</taxon>
        <taxon>Metastrongylidae</taxon>
        <taxon>Angiostrongylus</taxon>
    </lineage>
</organism>
<keyword evidence="1" id="KW-0175">Coiled coil</keyword>
<dbReference type="Gene3D" id="1.10.287.1490">
    <property type="match status" value="1"/>
</dbReference>
<protein>
    <submittedName>
        <fullName evidence="4">Coiled-coil domain-containing protein 39</fullName>
    </submittedName>
</protein>
<keyword evidence="3" id="KW-1185">Reference proteome</keyword>
<reference evidence="3" key="1">
    <citation type="submission" date="2012-09" db="EMBL/GenBank/DDBJ databases">
        <authorList>
            <person name="Martin A.A."/>
        </authorList>
    </citation>
    <scope>NUCLEOTIDE SEQUENCE</scope>
</reference>
<name>A0A158P8F6_ANGCA</name>
<dbReference type="STRING" id="6313.A0A158P8F6"/>
<feature type="compositionally biased region" description="Polar residues" evidence="2">
    <location>
        <begin position="698"/>
        <end position="719"/>
    </location>
</feature>